<organism evidence="2 3">
    <name type="scientific">Candidatus Magasanikbacteria bacterium GW2011_GWA2_42_32</name>
    <dbReference type="NCBI Taxonomy" id="1619039"/>
    <lineage>
        <taxon>Bacteria</taxon>
        <taxon>Candidatus Magasanikiibacteriota</taxon>
    </lineage>
</organism>
<evidence type="ECO:0000313" key="3">
    <source>
        <dbReference type="Proteomes" id="UP000034837"/>
    </source>
</evidence>
<dbReference type="Proteomes" id="UP000034837">
    <property type="component" value="Unassembled WGS sequence"/>
</dbReference>
<feature type="coiled-coil region" evidence="1">
    <location>
        <begin position="43"/>
        <end position="103"/>
    </location>
</feature>
<sequence>MQLLNPVVFFRQMKTLFFYHEILKKKQRILDEIHCDIGFFENCKNATKINAEIENLREKLKEQQSKNEKEKNYKIITELSYKIAEMENVKKGYENSLKVAEDIKQYINLIKTWIKKL</sequence>
<proteinExistence type="predicted"/>
<evidence type="ECO:0000256" key="1">
    <source>
        <dbReference type="SAM" id="Coils"/>
    </source>
</evidence>
<protein>
    <submittedName>
        <fullName evidence="2">Uncharacterized protein</fullName>
    </submittedName>
</protein>
<keyword evidence="1" id="KW-0175">Coiled coil</keyword>
<accession>A0A0G1CD06</accession>
<gene>
    <name evidence="2" type="ORF">UV20_C0009G0050</name>
</gene>
<reference evidence="2 3" key="1">
    <citation type="journal article" date="2015" name="Nature">
        <title>rRNA introns, odd ribosomes, and small enigmatic genomes across a large radiation of phyla.</title>
        <authorList>
            <person name="Brown C.T."/>
            <person name="Hug L.A."/>
            <person name="Thomas B.C."/>
            <person name="Sharon I."/>
            <person name="Castelle C.J."/>
            <person name="Singh A."/>
            <person name="Wilkins M.J."/>
            <person name="Williams K.H."/>
            <person name="Banfield J.F."/>
        </authorList>
    </citation>
    <scope>NUCLEOTIDE SEQUENCE [LARGE SCALE GENOMIC DNA]</scope>
</reference>
<evidence type="ECO:0000313" key="2">
    <source>
        <dbReference type="EMBL" id="KKS56571.1"/>
    </source>
</evidence>
<comment type="caution">
    <text evidence="2">The sequence shown here is derived from an EMBL/GenBank/DDBJ whole genome shotgun (WGS) entry which is preliminary data.</text>
</comment>
<dbReference type="EMBL" id="LCDO01000009">
    <property type="protein sequence ID" value="KKS56571.1"/>
    <property type="molecule type" value="Genomic_DNA"/>
</dbReference>
<name>A0A0G1CD06_9BACT</name>
<dbReference type="AlphaFoldDB" id="A0A0G1CD06"/>